<evidence type="ECO:0000313" key="2">
    <source>
        <dbReference type="Proteomes" id="UP000823749"/>
    </source>
</evidence>
<organism evidence="1 2">
    <name type="scientific">Rhododendron griersonianum</name>
    <dbReference type="NCBI Taxonomy" id="479676"/>
    <lineage>
        <taxon>Eukaryota</taxon>
        <taxon>Viridiplantae</taxon>
        <taxon>Streptophyta</taxon>
        <taxon>Embryophyta</taxon>
        <taxon>Tracheophyta</taxon>
        <taxon>Spermatophyta</taxon>
        <taxon>Magnoliopsida</taxon>
        <taxon>eudicotyledons</taxon>
        <taxon>Gunneridae</taxon>
        <taxon>Pentapetalae</taxon>
        <taxon>asterids</taxon>
        <taxon>Ericales</taxon>
        <taxon>Ericaceae</taxon>
        <taxon>Ericoideae</taxon>
        <taxon>Rhodoreae</taxon>
        <taxon>Rhododendron</taxon>
    </lineage>
</organism>
<evidence type="ECO:0000313" key="1">
    <source>
        <dbReference type="EMBL" id="KAG5529724.1"/>
    </source>
</evidence>
<protein>
    <submittedName>
        <fullName evidence="1">Uncharacterized protein</fullName>
    </submittedName>
</protein>
<comment type="caution">
    <text evidence="1">The sequence shown here is derived from an EMBL/GenBank/DDBJ whole genome shotgun (WGS) entry which is preliminary data.</text>
</comment>
<name>A0AAV6IRL6_9ERIC</name>
<dbReference type="AlphaFoldDB" id="A0AAV6IRL6"/>
<proteinExistence type="predicted"/>
<reference evidence="1" key="1">
    <citation type="submission" date="2020-08" db="EMBL/GenBank/DDBJ databases">
        <title>Plant Genome Project.</title>
        <authorList>
            <person name="Zhang R.-G."/>
        </authorList>
    </citation>
    <scope>NUCLEOTIDE SEQUENCE</scope>
    <source>
        <strain evidence="1">WSP0</strain>
        <tissue evidence="1">Leaf</tissue>
    </source>
</reference>
<dbReference type="EMBL" id="JACTNZ010000010">
    <property type="protein sequence ID" value="KAG5529724.1"/>
    <property type="molecule type" value="Genomic_DNA"/>
</dbReference>
<sequence>MCILLFHFISAPRPAAEWRLQEARDQAEPRRRGFPLVRSSRQAMVSPVSMLDGFARRSPMTPRSPVDE</sequence>
<dbReference type="Proteomes" id="UP000823749">
    <property type="component" value="Chromosome 10"/>
</dbReference>
<gene>
    <name evidence="1" type="ORF">RHGRI_030191</name>
</gene>
<accession>A0AAV6IRL6</accession>
<keyword evidence="2" id="KW-1185">Reference proteome</keyword>